<dbReference type="EC" id="2.5.1.7" evidence="12"/>
<accession>A0A1G2FBD9</accession>
<comment type="pathway">
    <text evidence="2 12">Cell wall biogenesis; peptidoglycan biosynthesis.</text>
</comment>
<evidence type="ECO:0000256" key="7">
    <source>
        <dbReference type="ARBA" id="ARBA00022984"/>
    </source>
</evidence>
<dbReference type="InterPro" id="IPR001986">
    <property type="entry name" value="Enolpyruvate_Tfrase_dom"/>
</dbReference>
<feature type="binding site" evidence="12">
    <location>
        <position position="328"/>
    </location>
    <ligand>
        <name>UDP-N-acetyl-alpha-D-glucosamine</name>
        <dbReference type="ChEBI" id="CHEBI:57705"/>
    </ligand>
</feature>
<keyword evidence="4 12" id="KW-0132">Cell division</keyword>
<dbReference type="PANTHER" id="PTHR43783:SF1">
    <property type="entry name" value="UDP-N-ACETYLGLUCOSAMINE 1-CARBOXYVINYLTRANSFERASE"/>
    <property type="match status" value="1"/>
</dbReference>
<feature type="binding site" evidence="12">
    <location>
        <position position="306"/>
    </location>
    <ligand>
        <name>UDP-N-acetyl-alpha-D-glucosamine</name>
        <dbReference type="ChEBI" id="CHEBI:57705"/>
    </ligand>
</feature>
<keyword evidence="6 12" id="KW-0133">Cell shape</keyword>
<proteinExistence type="inferred from homology"/>
<dbReference type="GO" id="GO:0071555">
    <property type="term" value="P:cell wall organization"/>
    <property type="evidence" value="ECO:0007669"/>
    <property type="project" value="UniProtKB-KW"/>
</dbReference>
<feature type="binding site" evidence="12">
    <location>
        <begin position="22"/>
        <end position="23"/>
    </location>
    <ligand>
        <name>phosphoenolpyruvate</name>
        <dbReference type="ChEBI" id="CHEBI:58702"/>
    </ligand>
</feature>
<comment type="caution">
    <text evidence="12">Lacks conserved residue(s) required for the propagation of feature annotation.</text>
</comment>
<keyword evidence="12" id="KW-0670">Pyruvate</keyword>
<comment type="function">
    <text evidence="12">Cell wall formation. Adds enolpyruvyl to UDP-N-acetylglucosamine.</text>
</comment>
<evidence type="ECO:0000256" key="2">
    <source>
        <dbReference type="ARBA" id="ARBA00004752"/>
    </source>
</evidence>
<dbReference type="InterPro" id="IPR005750">
    <property type="entry name" value="UDP_GlcNAc_COvinyl_MurA"/>
</dbReference>
<dbReference type="Pfam" id="PF00275">
    <property type="entry name" value="EPSP_synthase"/>
    <property type="match status" value="1"/>
</dbReference>
<evidence type="ECO:0000256" key="11">
    <source>
        <dbReference type="ARBA" id="ARBA00047527"/>
    </source>
</evidence>
<comment type="caution">
    <text evidence="14">The sequence shown here is derived from an EMBL/GenBank/DDBJ whole genome shotgun (WGS) entry which is preliminary data.</text>
</comment>
<dbReference type="Gene3D" id="3.65.10.10">
    <property type="entry name" value="Enolpyruvate transferase domain"/>
    <property type="match status" value="2"/>
</dbReference>
<dbReference type="EMBL" id="MHMY01000011">
    <property type="protein sequence ID" value="OGZ35395.1"/>
    <property type="molecule type" value="Genomic_DNA"/>
</dbReference>
<keyword evidence="8 12" id="KW-0131">Cell cycle</keyword>
<evidence type="ECO:0000256" key="9">
    <source>
        <dbReference type="ARBA" id="ARBA00023316"/>
    </source>
</evidence>
<dbReference type="NCBIfam" id="TIGR01072">
    <property type="entry name" value="murA"/>
    <property type="match status" value="1"/>
</dbReference>
<comment type="subcellular location">
    <subcellularLocation>
        <location evidence="1 12">Cytoplasm</location>
    </subcellularLocation>
</comment>
<dbReference type="SUPFAM" id="SSF55205">
    <property type="entry name" value="EPT/RTPC-like"/>
    <property type="match status" value="1"/>
</dbReference>
<sequence length="420" mass="45864">MEKFVIRGGRPLKGTIKVKGAKNAALKVLAASLLSDEEWTISNVPQIEDIFCLIELIKGIGAEVKNDSDGVYRIKAENIKDIHLEPSIAQKLKGSIVMAGPLLARKGEAVFPHPGGCVIGQRPRDIFLDGFKAFGVKIKENRNGYHLFAKKLKGTKFVFPKISVTATETLMLTAVLAQGKTILKNAACEPEIPALADFLNKCGTKIKGAGTHTIEIEGSKKLLKKGAIKIMPDRLEAGTFAIMAAVTNGQVKIINCDPSHLEVLWVILEKVGVNFKLGKDYVLIKPSRGLKAVSVKTHEYPGFATDLQAPFTILMTQANGASLIHETIFEGRLFYTDILNQMGANIIMADPHRVLVNGPSKLYGRKITSPDIRAGIALVIAGLVAQGKTEIENIYQIDRGHERIEKRLQKLGAEIKRVSY</sequence>
<comment type="catalytic activity">
    <reaction evidence="11 12">
        <text>phosphoenolpyruvate + UDP-N-acetyl-alpha-D-glucosamine = UDP-N-acetyl-3-O-(1-carboxyvinyl)-alpha-D-glucosamine + phosphate</text>
        <dbReference type="Rhea" id="RHEA:18681"/>
        <dbReference type="ChEBI" id="CHEBI:43474"/>
        <dbReference type="ChEBI" id="CHEBI:57705"/>
        <dbReference type="ChEBI" id="CHEBI:58702"/>
        <dbReference type="ChEBI" id="CHEBI:68483"/>
        <dbReference type="EC" id="2.5.1.7"/>
    </reaction>
</comment>
<feature type="active site" description="Proton donor" evidence="12">
    <location>
        <position position="117"/>
    </location>
</feature>
<protein>
    <recommendedName>
        <fullName evidence="12">UDP-N-acetylglucosamine 1-carboxyvinyltransferase</fullName>
        <ecNumber evidence="12">2.5.1.7</ecNumber>
    </recommendedName>
    <alternativeName>
        <fullName evidence="12">Enoylpyruvate transferase</fullName>
    </alternativeName>
    <alternativeName>
        <fullName evidence="12">UDP-N-acetylglucosamine enolpyruvyl transferase</fullName>
        <shortName evidence="12">EPT</shortName>
    </alternativeName>
</protein>
<organism evidence="14 15">
    <name type="scientific">Candidatus Portnoybacteria bacterium RIFCSPHIGHO2_01_FULL_40_12b</name>
    <dbReference type="NCBI Taxonomy" id="1801994"/>
    <lineage>
        <taxon>Bacteria</taxon>
        <taxon>Candidatus Portnoyibacteriota</taxon>
    </lineage>
</organism>
<dbReference type="GO" id="GO:0008760">
    <property type="term" value="F:UDP-N-acetylglucosamine 1-carboxyvinyltransferase activity"/>
    <property type="evidence" value="ECO:0007669"/>
    <property type="project" value="UniProtKB-UniRule"/>
</dbReference>
<feature type="domain" description="Enolpyruvate transferase" evidence="13">
    <location>
        <begin position="7"/>
        <end position="408"/>
    </location>
</feature>
<evidence type="ECO:0000256" key="12">
    <source>
        <dbReference type="HAMAP-Rule" id="MF_00111"/>
    </source>
</evidence>
<evidence type="ECO:0000256" key="1">
    <source>
        <dbReference type="ARBA" id="ARBA00004496"/>
    </source>
</evidence>
<name>A0A1G2FBD9_9BACT</name>
<keyword evidence="9 12" id="KW-0961">Cell wall biogenesis/degradation</keyword>
<dbReference type="CDD" id="cd01555">
    <property type="entry name" value="UdpNAET"/>
    <property type="match status" value="1"/>
</dbReference>
<evidence type="ECO:0000256" key="5">
    <source>
        <dbReference type="ARBA" id="ARBA00022679"/>
    </source>
</evidence>
<gene>
    <name evidence="12" type="primary">murA</name>
    <name evidence="14" type="ORF">A2815_01645</name>
</gene>
<evidence type="ECO:0000313" key="15">
    <source>
        <dbReference type="Proteomes" id="UP000176974"/>
    </source>
</evidence>
<dbReference type="HAMAP" id="MF_00111">
    <property type="entry name" value="MurA"/>
    <property type="match status" value="1"/>
</dbReference>
<evidence type="ECO:0000256" key="8">
    <source>
        <dbReference type="ARBA" id="ARBA00023306"/>
    </source>
</evidence>
<evidence type="ECO:0000256" key="4">
    <source>
        <dbReference type="ARBA" id="ARBA00022618"/>
    </source>
</evidence>
<dbReference type="NCBIfam" id="NF006873">
    <property type="entry name" value="PRK09369.1"/>
    <property type="match status" value="1"/>
</dbReference>
<reference evidence="14 15" key="1">
    <citation type="journal article" date="2016" name="Nat. Commun.">
        <title>Thousands of microbial genomes shed light on interconnected biogeochemical processes in an aquifer system.</title>
        <authorList>
            <person name="Anantharaman K."/>
            <person name="Brown C.T."/>
            <person name="Hug L.A."/>
            <person name="Sharon I."/>
            <person name="Castelle C.J."/>
            <person name="Probst A.J."/>
            <person name="Thomas B.C."/>
            <person name="Singh A."/>
            <person name="Wilkins M.J."/>
            <person name="Karaoz U."/>
            <person name="Brodie E.L."/>
            <person name="Williams K.H."/>
            <person name="Hubbard S.S."/>
            <person name="Banfield J.F."/>
        </authorList>
    </citation>
    <scope>NUCLEOTIDE SEQUENCE [LARGE SCALE GENOMIC DNA]</scope>
</reference>
<dbReference type="GO" id="GO:0008360">
    <property type="term" value="P:regulation of cell shape"/>
    <property type="evidence" value="ECO:0007669"/>
    <property type="project" value="UniProtKB-KW"/>
</dbReference>
<comment type="similarity">
    <text evidence="10 12">Belongs to the EPSP synthase family. MurA subfamily.</text>
</comment>
<dbReference type="GO" id="GO:0019277">
    <property type="term" value="P:UDP-N-acetylgalactosamine biosynthetic process"/>
    <property type="evidence" value="ECO:0007669"/>
    <property type="project" value="InterPro"/>
</dbReference>
<dbReference type="GO" id="GO:0051301">
    <property type="term" value="P:cell division"/>
    <property type="evidence" value="ECO:0007669"/>
    <property type="project" value="UniProtKB-KW"/>
</dbReference>
<dbReference type="Proteomes" id="UP000176974">
    <property type="component" value="Unassembled WGS sequence"/>
</dbReference>
<evidence type="ECO:0000259" key="13">
    <source>
        <dbReference type="Pfam" id="PF00275"/>
    </source>
</evidence>
<keyword evidence="5 12" id="KW-0808">Transferase</keyword>
<evidence type="ECO:0000313" key="14">
    <source>
        <dbReference type="EMBL" id="OGZ35395.1"/>
    </source>
</evidence>
<dbReference type="GO" id="GO:0009252">
    <property type="term" value="P:peptidoglycan biosynthetic process"/>
    <property type="evidence" value="ECO:0007669"/>
    <property type="project" value="UniProtKB-UniRule"/>
</dbReference>
<evidence type="ECO:0000256" key="10">
    <source>
        <dbReference type="ARBA" id="ARBA00038367"/>
    </source>
</evidence>
<keyword evidence="3 12" id="KW-0963">Cytoplasm</keyword>
<keyword evidence="7 12" id="KW-0573">Peptidoglycan synthesis</keyword>
<feature type="modified residue" description="2-(S-cysteinyl)pyruvic acid O-phosphothioketal" evidence="12">
    <location>
        <position position="117"/>
    </location>
</feature>
<dbReference type="GO" id="GO:0005737">
    <property type="term" value="C:cytoplasm"/>
    <property type="evidence" value="ECO:0007669"/>
    <property type="project" value="UniProtKB-SubCell"/>
</dbReference>
<evidence type="ECO:0000256" key="6">
    <source>
        <dbReference type="ARBA" id="ARBA00022960"/>
    </source>
</evidence>
<dbReference type="InterPro" id="IPR050068">
    <property type="entry name" value="MurA_subfamily"/>
</dbReference>
<dbReference type="InterPro" id="IPR036968">
    <property type="entry name" value="Enolpyruvate_Tfrase_sf"/>
</dbReference>
<evidence type="ECO:0000256" key="3">
    <source>
        <dbReference type="ARBA" id="ARBA00022490"/>
    </source>
</evidence>
<dbReference type="AlphaFoldDB" id="A0A1G2FBD9"/>
<dbReference type="InterPro" id="IPR013792">
    <property type="entry name" value="RNA3'P_cycl/enolpyr_Trfase_a/b"/>
</dbReference>
<dbReference type="UniPathway" id="UPA00219"/>
<dbReference type="PANTHER" id="PTHR43783">
    <property type="entry name" value="UDP-N-ACETYLGLUCOSAMINE 1-CARBOXYVINYLTRANSFERASE"/>
    <property type="match status" value="1"/>
</dbReference>